<sequence length="52" mass="6066">MDEDKIAREMERRRQLADRNTGAVVELLRRRQELRGIYPAADLVAENVGWVV</sequence>
<evidence type="ECO:0000313" key="2">
    <source>
        <dbReference type="Proteomes" id="UP000597341"/>
    </source>
</evidence>
<protein>
    <submittedName>
        <fullName evidence="1">Uncharacterized protein</fullName>
    </submittedName>
</protein>
<name>A0ABQ3HK22_9ACTN</name>
<reference evidence="2" key="1">
    <citation type="journal article" date="2019" name="Int. J. Syst. Evol. Microbiol.">
        <title>The Global Catalogue of Microorganisms (GCM) 10K type strain sequencing project: providing services to taxonomists for standard genome sequencing and annotation.</title>
        <authorList>
            <consortium name="The Broad Institute Genomics Platform"/>
            <consortium name="The Broad Institute Genome Sequencing Center for Infectious Disease"/>
            <person name="Wu L."/>
            <person name="Ma J."/>
        </authorList>
    </citation>
    <scope>NUCLEOTIDE SEQUENCE [LARGE SCALE GENOMIC DNA]</scope>
    <source>
        <strain evidence="2">CGMCC 1.12791</strain>
    </source>
</reference>
<gene>
    <name evidence="1" type="ORF">GCM10011376_16270</name>
</gene>
<proteinExistence type="predicted"/>
<dbReference type="Proteomes" id="UP000597341">
    <property type="component" value="Unassembled WGS sequence"/>
</dbReference>
<dbReference type="EMBL" id="BNAD01000003">
    <property type="protein sequence ID" value="GHE17017.1"/>
    <property type="molecule type" value="Genomic_DNA"/>
</dbReference>
<accession>A0ABQ3HK22</accession>
<dbReference type="RefSeq" id="WP_191278888.1">
    <property type="nucleotide sequence ID" value="NZ_BNAD01000003.1"/>
</dbReference>
<comment type="caution">
    <text evidence="1">The sequence shown here is derived from an EMBL/GenBank/DDBJ whole genome shotgun (WGS) entry which is preliminary data.</text>
</comment>
<organism evidence="1 2">
    <name type="scientific">Nocardioides flavus</name>
    <name type="common">ex Wang et al. 2016</name>
    <dbReference type="NCBI Taxonomy" id="2058780"/>
    <lineage>
        <taxon>Bacteria</taxon>
        <taxon>Bacillati</taxon>
        <taxon>Actinomycetota</taxon>
        <taxon>Actinomycetes</taxon>
        <taxon>Propionibacteriales</taxon>
        <taxon>Nocardioidaceae</taxon>
        <taxon>Nocardioides</taxon>
    </lineage>
</organism>
<keyword evidence="2" id="KW-1185">Reference proteome</keyword>
<evidence type="ECO:0000313" key="1">
    <source>
        <dbReference type="EMBL" id="GHE17017.1"/>
    </source>
</evidence>